<protein>
    <submittedName>
        <fullName evidence="1">Uncharacterized protein</fullName>
    </submittedName>
</protein>
<dbReference type="PROSITE" id="PS51257">
    <property type="entry name" value="PROKAR_LIPOPROTEIN"/>
    <property type="match status" value="1"/>
</dbReference>
<sequence>MKASLTIAAIGLFLTLIGCTTYTWPDGTQQTVLGVPAQAENKSHEERQAEPIIYRIPGQVFPGSRQSEDE</sequence>
<proteinExistence type="predicted"/>
<name>A0ABT0SSM1_9GAMM</name>
<comment type="caution">
    <text evidence="1">The sequence shown here is derived from an EMBL/GenBank/DDBJ whole genome shotgun (WGS) entry which is preliminary data.</text>
</comment>
<dbReference type="EMBL" id="JAMJPJ010000023">
    <property type="protein sequence ID" value="MCL7930822.1"/>
    <property type="molecule type" value="Genomic_DNA"/>
</dbReference>
<organism evidence="1 2">
    <name type="scientific">Halomonas llamarensis</name>
    <dbReference type="NCBI Taxonomy" id="2945104"/>
    <lineage>
        <taxon>Bacteria</taxon>
        <taxon>Pseudomonadati</taxon>
        <taxon>Pseudomonadota</taxon>
        <taxon>Gammaproteobacteria</taxon>
        <taxon>Oceanospirillales</taxon>
        <taxon>Halomonadaceae</taxon>
        <taxon>Halomonas</taxon>
    </lineage>
</organism>
<evidence type="ECO:0000313" key="2">
    <source>
        <dbReference type="Proteomes" id="UP001165308"/>
    </source>
</evidence>
<gene>
    <name evidence="1" type="ORF">M8006_12695</name>
</gene>
<reference evidence="1" key="1">
    <citation type="submission" date="2022-05" db="EMBL/GenBank/DDBJ databases">
        <title>Halomonas geminus sp. nov. and Halomonas llamarensis sp. nov. isolated from high-altitude salars of the Atacama Desert.</title>
        <authorList>
            <person name="Hintersatz C."/>
            <person name="Rojas L.A."/>
            <person name="Wei T.-S."/>
            <person name="Kutschke S."/>
            <person name="Lehmann F."/>
            <person name="Jain R."/>
            <person name="Pollmann K."/>
        </authorList>
    </citation>
    <scope>NUCLEOTIDE SEQUENCE</scope>
    <source>
        <strain evidence="1">ATCHA</strain>
    </source>
</reference>
<accession>A0ABT0SSM1</accession>
<keyword evidence="2" id="KW-1185">Reference proteome</keyword>
<dbReference type="Proteomes" id="UP001165308">
    <property type="component" value="Unassembled WGS sequence"/>
</dbReference>
<evidence type="ECO:0000313" key="1">
    <source>
        <dbReference type="EMBL" id="MCL7930822.1"/>
    </source>
</evidence>